<keyword evidence="2 3" id="KW-0040">ANK repeat</keyword>
<dbReference type="Pfam" id="PF12796">
    <property type="entry name" value="Ank_2"/>
    <property type="match status" value="1"/>
</dbReference>
<dbReference type="PROSITE" id="PS50088">
    <property type="entry name" value="ANK_REPEAT"/>
    <property type="match status" value="2"/>
</dbReference>
<dbReference type="PANTHER" id="PTHR24171">
    <property type="entry name" value="ANKYRIN REPEAT DOMAIN-CONTAINING PROTEIN 39-RELATED"/>
    <property type="match status" value="1"/>
</dbReference>
<evidence type="ECO:0000313" key="4">
    <source>
        <dbReference type="EMBL" id="CAE8600889.1"/>
    </source>
</evidence>
<keyword evidence="1" id="KW-0677">Repeat</keyword>
<reference evidence="4" key="1">
    <citation type="submission" date="2021-02" db="EMBL/GenBank/DDBJ databases">
        <authorList>
            <person name="Dougan E. K."/>
            <person name="Rhodes N."/>
            <person name="Thang M."/>
            <person name="Chan C."/>
        </authorList>
    </citation>
    <scope>NUCLEOTIDE SEQUENCE</scope>
</reference>
<sequence length="317" mass="33457">MASFGEFIFAYEALSIEVASHLRLPDLASLLAASSTIAAGFREAGAVTGASALSFDRLHEEDETYRVPVISTSEMDLVCCVLGAGIFSGSIGSLRGLGQPVLLQAAAKGRPDVVHWLLSQRWHRGLLAGEKDEASGATALHFGALGGHDHVCEILLRDGGSEVDARDLQGIRPLHLAAEQGHVAACRVLLANGAQPDGELGDSDASCGTPTPLLLAAEEGHAEVCSLLVAFRADPLASSQNGRTPLAVAQKASGLRGQELLQTMEAAIWPTKAHWQKQAQADRILTGKCHRKVVLKGPQPFELIRQAMQRRSGTSGV</sequence>
<dbReference type="SMART" id="SM00248">
    <property type="entry name" value="ANK"/>
    <property type="match status" value="4"/>
</dbReference>
<dbReference type="Pfam" id="PF00023">
    <property type="entry name" value="Ank"/>
    <property type="match status" value="1"/>
</dbReference>
<dbReference type="OrthoDB" id="369624at2759"/>
<accession>A0A813EQY6</accession>
<evidence type="ECO:0000256" key="2">
    <source>
        <dbReference type="ARBA" id="ARBA00023043"/>
    </source>
</evidence>
<evidence type="ECO:0000256" key="3">
    <source>
        <dbReference type="PROSITE-ProRule" id="PRU00023"/>
    </source>
</evidence>
<dbReference type="InterPro" id="IPR036770">
    <property type="entry name" value="Ankyrin_rpt-contain_sf"/>
</dbReference>
<protein>
    <submittedName>
        <fullName evidence="4">Uncharacterized protein</fullName>
    </submittedName>
</protein>
<dbReference type="EMBL" id="CAJNNV010012557">
    <property type="protein sequence ID" value="CAE8600889.1"/>
    <property type="molecule type" value="Genomic_DNA"/>
</dbReference>
<dbReference type="InterPro" id="IPR002110">
    <property type="entry name" value="Ankyrin_rpt"/>
</dbReference>
<evidence type="ECO:0000313" key="5">
    <source>
        <dbReference type="Proteomes" id="UP000654075"/>
    </source>
</evidence>
<dbReference type="Proteomes" id="UP000654075">
    <property type="component" value="Unassembled WGS sequence"/>
</dbReference>
<feature type="repeat" description="ANK" evidence="3">
    <location>
        <begin position="169"/>
        <end position="197"/>
    </location>
</feature>
<organism evidence="4 5">
    <name type="scientific">Polarella glacialis</name>
    <name type="common">Dinoflagellate</name>
    <dbReference type="NCBI Taxonomy" id="89957"/>
    <lineage>
        <taxon>Eukaryota</taxon>
        <taxon>Sar</taxon>
        <taxon>Alveolata</taxon>
        <taxon>Dinophyceae</taxon>
        <taxon>Suessiales</taxon>
        <taxon>Suessiaceae</taxon>
        <taxon>Polarella</taxon>
    </lineage>
</organism>
<feature type="repeat" description="ANK" evidence="3">
    <location>
        <begin position="135"/>
        <end position="159"/>
    </location>
</feature>
<dbReference type="SUPFAM" id="SSF48403">
    <property type="entry name" value="Ankyrin repeat"/>
    <property type="match status" value="1"/>
</dbReference>
<comment type="caution">
    <text evidence="4">The sequence shown here is derived from an EMBL/GenBank/DDBJ whole genome shotgun (WGS) entry which is preliminary data.</text>
</comment>
<dbReference type="Gene3D" id="1.25.40.20">
    <property type="entry name" value="Ankyrin repeat-containing domain"/>
    <property type="match status" value="1"/>
</dbReference>
<dbReference type="PROSITE" id="PS50297">
    <property type="entry name" value="ANK_REP_REGION"/>
    <property type="match status" value="2"/>
</dbReference>
<evidence type="ECO:0000256" key="1">
    <source>
        <dbReference type="ARBA" id="ARBA00022737"/>
    </source>
</evidence>
<gene>
    <name evidence="4" type="ORF">PGLA1383_LOCUS19191</name>
</gene>
<keyword evidence="5" id="KW-1185">Reference proteome</keyword>
<dbReference type="AlphaFoldDB" id="A0A813EQY6"/>
<proteinExistence type="predicted"/>
<name>A0A813EQY6_POLGL</name>